<evidence type="ECO:0000259" key="2">
    <source>
        <dbReference type="Pfam" id="PF13556"/>
    </source>
</evidence>
<dbReference type="Pfam" id="PF13556">
    <property type="entry name" value="HTH_30"/>
    <property type="match status" value="1"/>
</dbReference>
<dbReference type="Pfam" id="PF17853">
    <property type="entry name" value="GGDEF_2"/>
    <property type="match status" value="1"/>
</dbReference>
<accession>A0ABV4YGH9</accession>
<evidence type="ECO:0000313" key="4">
    <source>
        <dbReference type="EMBL" id="MFB2937914.1"/>
    </source>
</evidence>
<dbReference type="InterPro" id="IPR051448">
    <property type="entry name" value="CdaR-like_regulators"/>
</dbReference>
<protein>
    <submittedName>
        <fullName evidence="4">PucR family transcriptional regulator</fullName>
    </submittedName>
</protein>
<reference evidence="4 5" key="1">
    <citation type="submission" date="2024-09" db="EMBL/GenBank/DDBJ databases">
        <title>Floridaenema gen nov. (Aerosakkonemataceae, Aerosakkonematales ord. nov., Cyanobacteria) from benthic tropical and subtropical fresh waters, with the description of four new species.</title>
        <authorList>
            <person name="Moretto J.A."/>
            <person name="Berthold D.E."/>
            <person name="Lefler F.W."/>
            <person name="Huang I.-S."/>
            <person name="Laughinghouse H. IV."/>
        </authorList>
    </citation>
    <scope>NUCLEOTIDE SEQUENCE [LARGE SCALE GENOMIC DNA]</scope>
    <source>
        <strain evidence="4 5">BLCC-F154</strain>
    </source>
</reference>
<dbReference type="Proteomes" id="UP001576776">
    <property type="component" value="Unassembled WGS sequence"/>
</dbReference>
<dbReference type="PANTHER" id="PTHR33744:SF15">
    <property type="entry name" value="CARBOHYDRATE DIACID REGULATOR"/>
    <property type="match status" value="1"/>
</dbReference>
<proteinExistence type="inferred from homology"/>
<dbReference type="RefSeq" id="WP_413259400.1">
    <property type="nucleotide sequence ID" value="NZ_JBHFNS010000079.1"/>
</dbReference>
<feature type="domain" description="PucR C-terminal helix-turn-helix" evidence="2">
    <location>
        <begin position="333"/>
        <end position="390"/>
    </location>
</feature>
<evidence type="ECO:0000256" key="1">
    <source>
        <dbReference type="ARBA" id="ARBA00006754"/>
    </source>
</evidence>
<name>A0ABV4YGH9_9CYAN</name>
<gene>
    <name evidence="4" type="ORF">ACE1B6_21915</name>
</gene>
<comment type="caution">
    <text evidence="4">The sequence shown here is derived from an EMBL/GenBank/DDBJ whole genome shotgun (WGS) entry which is preliminary data.</text>
</comment>
<dbReference type="InterPro" id="IPR042070">
    <property type="entry name" value="PucR_C-HTH_sf"/>
</dbReference>
<dbReference type="PANTHER" id="PTHR33744">
    <property type="entry name" value="CARBOHYDRATE DIACID REGULATOR"/>
    <property type="match status" value="1"/>
</dbReference>
<comment type="similarity">
    <text evidence="1">Belongs to the CdaR family.</text>
</comment>
<feature type="domain" description="CdaR GGDEF-like" evidence="3">
    <location>
        <begin position="135"/>
        <end position="285"/>
    </location>
</feature>
<dbReference type="InterPro" id="IPR041522">
    <property type="entry name" value="CdaR_GGDEF"/>
</dbReference>
<dbReference type="Gene3D" id="1.10.10.2840">
    <property type="entry name" value="PucR C-terminal helix-turn-helix domain"/>
    <property type="match status" value="1"/>
</dbReference>
<evidence type="ECO:0000313" key="5">
    <source>
        <dbReference type="Proteomes" id="UP001576776"/>
    </source>
</evidence>
<dbReference type="InterPro" id="IPR025736">
    <property type="entry name" value="PucR_C-HTH_dom"/>
</dbReference>
<keyword evidence="5" id="KW-1185">Reference proteome</keyword>
<dbReference type="EMBL" id="JBHFNS010000079">
    <property type="protein sequence ID" value="MFB2937914.1"/>
    <property type="molecule type" value="Genomic_DNA"/>
</dbReference>
<organism evidence="4 5">
    <name type="scientific">Floridaenema fluviatile BLCC-F154</name>
    <dbReference type="NCBI Taxonomy" id="3153640"/>
    <lineage>
        <taxon>Bacteria</taxon>
        <taxon>Bacillati</taxon>
        <taxon>Cyanobacteriota</taxon>
        <taxon>Cyanophyceae</taxon>
        <taxon>Oscillatoriophycideae</taxon>
        <taxon>Aerosakkonematales</taxon>
        <taxon>Aerosakkonemataceae</taxon>
        <taxon>Floridanema</taxon>
        <taxon>Floridanema fluviatile</taxon>
    </lineage>
</organism>
<sequence>MFFKAVKGVNCLRRVTKQFQRIANILTERVAELLCASVLVVDGGGEAIAQTPKNTLYSPFKTATPSIRIPIKIANDTGEIIIAKTEEGENISPRLAQMLVEMIVNQTLAVTQLPTQNELKNKFIHDLLSGVIFNETDILRQSEILGMDLTRPRAVILIDAADYILPSISNQEINDKWISQKAQHIISSIVSFFHLPNDTICAYIGNGEVAVLKASSTQDLVLWANSEDEYNPSWANLTALKRAGSALISRLKFDTKTPISIGIGRHHPKIKGLAKSYQDACAALSLGRRFHGKNQVHCLDELGIAAFVGIADENTKIDLAQHLLSPLEQETDLIKTLDAFFLENCCPSSTAKRLSIHRNTLSYRLEKITSLTGLDPRKFDEAMQIRLALLLGCLGDNSEKLCKRTMPKAS</sequence>
<evidence type="ECO:0000259" key="3">
    <source>
        <dbReference type="Pfam" id="PF17853"/>
    </source>
</evidence>